<dbReference type="PROSITE" id="PS01311">
    <property type="entry name" value="LGT"/>
    <property type="match status" value="1"/>
</dbReference>
<name>A0ABU9GNY0_9GAMM</name>
<comment type="pathway">
    <text evidence="7">Protein modification; lipoprotein biosynthesis (diacylglyceryl transfer).</text>
</comment>
<dbReference type="Proteomes" id="UP001369082">
    <property type="component" value="Unassembled WGS sequence"/>
</dbReference>
<keyword evidence="9" id="KW-1185">Reference proteome</keyword>
<keyword evidence="4 7" id="KW-0812">Transmembrane</keyword>
<dbReference type="EMBL" id="JBAKAZ010000013">
    <property type="protein sequence ID" value="MEL0629008.1"/>
    <property type="molecule type" value="Genomic_DNA"/>
</dbReference>
<keyword evidence="2 7" id="KW-1003">Cell membrane</keyword>
<comment type="catalytic activity">
    <reaction evidence="7">
        <text>L-cysteinyl-[prolipoprotein] + a 1,2-diacyl-sn-glycero-3-phospho-(1'-sn-glycerol) = an S-1,2-diacyl-sn-glyceryl-L-cysteinyl-[prolipoprotein] + sn-glycerol 1-phosphate + H(+)</text>
        <dbReference type="Rhea" id="RHEA:56712"/>
        <dbReference type="Rhea" id="RHEA-COMP:14679"/>
        <dbReference type="Rhea" id="RHEA-COMP:14680"/>
        <dbReference type="ChEBI" id="CHEBI:15378"/>
        <dbReference type="ChEBI" id="CHEBI:29950"/>
        <dbReference type="ChEBI" id="CHEBI:57685"/>
        <dbReference type="ChEBI" id="CHEBI:64716"/>
        <dbReference type="ChEBI" id="CHEBI:140658"/>
        <dbReference type="EC" id="2.5.1.145"/>
    </reaction>
</comment>
<evidence type="ECO:0000256" key="2">
    <source>
        <dbReference type="ARBA" id="ARBA00022475"/>
    </source>
</evidence>
<dbReference type="HAMAP" id="MF_01147">
    <property type="entry name" value="Lgt"/>
    <property type="match status" value="1"/>
</dbReference>
<comment type="similarity">
    <text evidence="1 7">Belongs to the Lgt family.</text>
</comment>
<dbReference type="RefSeq" id="WP_341597022.1">
    <property type="nucleotide sequence ID" value="NZ_JBAKAZ010000013.1"/>
</dbReference>
<evidence type="ECO:0000313" key="8">
    <source>
        <dbReference type="EMBL" id="MEL0629008.1"/>
    </source>
</evidence>
<dbReference type="NCBIfam" id="TIGR00544">
    <property type="entry name" value="lgt"/>
    <property type="match status" value="1"/>
</dbReference>
<evidence type="ECO:0000256" key="5">
    <source>
        <dbReference type="ARBA" id="ARBA00022989"/>
    </source>
</evidence>
<dbReference type="EC" id="2.5.1.145" evidence="7"/>
<feature type="transmembrane region" description="Helical" evidence="7">
    <location>
        <begin position="202"/>
        <end position="220"/>
    </location>
</feature>
<dbReference type="GO" id="GO:0008961">
    <property type="term" value="F:phosphatidylglycerol-prolipoprotein diacylglyceryl transferase activity"/>
    <property type="evidence" value="ECO:0007669"/>
    <property type="project" value="UniProtKB-EC"/>
</dbReference>
<dbReference type="PANTHER" id="PTHR30589">
    <property type="entry name" value="PROLIPOPROTEIN DIACYLGLYCERYL TRANSFERASE"/>
    <property type="match status" value="1"/>
</dbReference>
<reference evidence="8 9" key="1">
    <citation type="submission" date="2024-02" db="EMBL/GenBank/DDBJ databases">
        <title>Bacteria isolated from the canopy kelp, Nereocystis luetkeana.</title>
        <authorList>
            <person name="Pfister C.A."/>
            <person name="Younker I.T."/>
            <person name="Light S.H."/>
        </authorList>
    </citation>
    <scope>NUCLEOTIDE SEQUENCE [LARGE SCALE GENOMIC DNA]</scope>
    <source>
        <strain evidence="8 9">TI.1.05</strain>
    </source>
</reference>
<evidence type="ECO:0000256" key="6">
    <source>
        <dbReference type="ARBA" id="ARBA00023136"/>
    </source>
</evidence>
<organism evidence="8 9">
    <name type="scientific">Psychromonas aquatilis</name>
    <dbReference type="NCBI Taxonomy" id="2005072"/>
    <lineage>
        <taxon>Bacteria</taxon>
        <taxon>Pseudomonadati</taxon>
        <taxon>Pseudomonadota</taxon>
        <taxon>Gammaproteobacteria</taxon>
        <taxon>Alteromonadales</taxon>
        <taxon>Psychromonadaceae</taxon>
        <taxon>Psychromonas</taxon>
    </lineage>
</organism>
<feature type="transmembrane region" description="Helical" evidence="7">
    <location>
        <begin position="100"/>
        <end position="117"/>
    </location>
</feature>
<evidence type="ECO:0000256" key="4">
    <source>
        <dbReference type="ARBA" id="ARBA00022692"/>
    </source>
</evidence>
<keyword evidence="3 7" id="KW-0808">Transferase</keyword>
<comment type="subcellular location">
    <subcellularLocation>
        <location evidence="7">Cell membrane</location>
        <topology evidence="7">Multi-pass membrane protein</topology>
    </subcellularLocation>
</comment>
<evidence type="ECO:0000256" key="3">
    <source>
        <dbReference type="ARBA" id="ARBA00022679"/>
    </source>
</evidence>
<comment type="caution">
    <text evidence="8">The sequence shown here is derived from an EMBL/GenBank/DDBJ whole genome shotgun (WGS) entry which is preliminary data.</text>
</comment>
<keyword evidence="6 7" id="KW-0472">Membrane</keyword>
<feature type="transmembrane region" description="Helical" evidence="7">
    <location>
        <begin position="60"/>
        <end position="80"/>
    </location>
</feature>
<dbReference type="Pfam" id="PF01790">
    <property type="entry name" value="LGT"/>
    <property type="match status" value="1"/>
</dbReference>
<feature type="transmembrane region" description="Helical" evidence="7">
    <location>
        <begin position="23"/>
        <end position="40"/>
    </location>
</feature>
<protein>
    <recommendedName>
        <fullName evidence="7">Phosphatidylglycerol--prolipoprotein diacylglyceryl transferase</fullName>
        <ecNumber evidence="7">2.5.1.145</ecNumber>
    </recommendedName>
</protein>
<accession>A0ABU9GNY0</accession>
<dbReference type="InterPro" id="IPR001640">
    <property type="entry name" value="Lgt"/>
</dbReference>
<evidence type="ECO:0000313" key="9">
    <source>
        <dbReference type="Proteomes" id="UP001369082"/>
    </source>
</evidence>
<evidence type="ECO:0000256" key="7">
    <source>
        <dbReference type="HAMAP-Rule" id="MF_01147"/>
    </source>
</evidence>
<proteinExistence type="inferred from homology"/>
<evidence type="ECO:0000256" key="1">
    <source>
        <dbReference type="ARBA" id="ARBA00007150"/>
    </source>
</evidence>
<keyword evidence="5 7" id="KW-1133">Transmembrane helix</keyword>
<feature type="binding site" evidence="7">
    <location>
        <position position="143"/>
    </location>
    <ligand>
        <name>a 1,2-diacyl-sn-glycero-3-phospho-(1'-sn-glycerol)</name>
        <dbReference type="ChEBI" id="CHEBI:64716"/>
    </ligand>
</feature>
<feature type="transmembrane region" description="Helical" evidence="7">
    <location>
        <begin position="232"/>
        <end position="259"/>
    </location>
</feature>
<gene>
    <name evidence="7 8" type="primary">lgt</name>
    <name evidence="8" type="ORF">V6256_05240</name>
</gene>
<dbReference type="PANTHER" id="PTHR30589:SF0">
    <property type="entry name" value="PHOSPHATIDYLGLYCEROL--PROLIPOPROTEIN DIACYLGLYCERYL TRANSFERASE"/>
    <property type="match status" value="1"/>
</dbReference>
<comment type="function">
    <text evidence="7">Catalyzes the transfer of the diacylglyceryl group from phosphatidylglycerol to the sulfhydryl group of the N-terminal cysteine of a prolipoprotein, the first step in the formation of mature lipoproteins.</text>
</comment>
<feature type="transmembrane region" description="Helical" evidence="7">
    <location>
        <begin position="178"/>
        <end position="196"/>
    </location>
</feature>
<sequence>MSSSHYVLPQIDPIAISLGPLDIRWYGLMYLVGFAFAFWMANRVCDKSNGVWTREQASDLLFAGFMGVILGGRIGYVLFYQFPTFIDNPMYLFRIWEGGMSFHGGVLGVVTAIIIYAKRHQRSILSVGDFIVPLLPVGLGAGRIGNFINSELWGRVTDSPFGVVFYNAGPLPRHPSQLYEFALEGVALFIILLLFIRKPKPAGSVAGLFLLGYGTFRFIIEFAREPDAQLGLLTFNMSMGQILSLPMIIIGTILMVYAYKNNPVSAVNETSKKVKGKK</sequence>